<accession>A0A7W6WDY5</accession>
<sequence length="432" mass="45375">MSSQEMSAMVAQTKSTASVIAMCGFMIMFDGYDLVVFGVIAPALLKQVEWALDPSLVGRAAALTLFGMLLGAAIAGTLADRIGRKKVVLGSLASFSVMMIASGLAPNFPVFAGTRFLSGLGLGALLPTVTALILEFSPTKRKALANSLSFMGYLLGGILSGILGMLILQHYGWRPLMIIGGAPLLALPFLIKSLPESPDWLAAKGRRAEADAICDTFGLERVLHQPTTSGKQGILALFAEGRLALTLNAWGIHFCSLLLTFGMVNWLPTIMNKMGYDISSALLFAIMLNVGAAIGIVIAGRIADRGHVKMTVAVLFAIGAATIYMLTLKQGVLMYALVALAGAGTIGTQILSNVLVGRFYPVQIRGTGLGFSLAVGRLGGIAGPLIGGAVLQRGLAPEWNFYIFSITAVVGCVLTALTFLHVTTEKESVIAH</sequence>
<evidence type="ECO:0000313" key="7">
    <source>
        <dbReference type="EMBL" id="MBB4274897.1"/>
    </source>
</evidence>
<feature type="transmembrane region" description="Helical" evidence="5">
    <location>
        <begin position="56"/>
        <end position="75"/>
    </location>
</feature>
<feature type="transmembrane region" description="Helical" evidence="5">
    <location>
        <begin position="278"/>
        <end position="298"/>
    </location>
</feature>
<organism evidence="7 8">
    <name type="scientific">Rhizobium mongolense</name>
    <dbReference type="NCBI Taxonomy" id="57676"/>
    <lineage>
        <taxon>Bacteria</taxon>
        <taxon>Pseudomonadati</taxon>
        <taxon>Pseudomonadota</taxon>
        <taxon>Alphaproteobacteria</taxon>
        <taxon>Hyphomicrobiales</taxon>
        <taxon>Rhizobiaceae</taxon>
        <taxon>Rhizobium/Agrobacterium group</taxon>
        <taxon>Rhizobium</taxon>
    </lineage>
</organism>
<dbReference type="AlphaFoldDB" id="A0A7W6WDY5"/>
<comment type="subcellular location">
    <subcellularLocation>
        <location evidence="1">Membrane</location>
        <topology evidence="1">Multi-pass membrane protein</topology>
    </subcellularLocation>
</comment>
<evidence type="ECO:0000259" key="6">
    <source>
        <dbReference type="PROSITE" id="PS50850"/>
    </source>
</evidence>
<evidence type="ECO:0000256" key="1">
    <source>
        <dbReference type="ARBA" id="ARBA00004141"/>
    </source>
</evidence>
<feature type="transmembrane region" description="Helical" evidence="5">
    <location>
        <begin position="247"/>
        <end position="266"/>
    </location>
</feature>
<evidence type="ECO:0000313" key="8">
    <source>
        <dbReference type="Proteomes" id="UP000533641"/>
    </source>
</evidence>
<name>A0A7W6WDY5_9HYPH</name>
<evidence type="ECO:0000256" key="2">
    <source>
        <dbReference type="ARBA" id="ARBA00022692"/>
    </source>
</evidence>
<dbReference type="InterPro" id="IPR005829">
    <property type="entry name" value="Sugar_transporter_CS"/>
</dbReference>
<evidence type="ECO:0000256" key="3">
    <source>
        <dbReference type="ARBA" id="ARBA00022989"/>
    </source>
</evidence>
<dbReference type="Pfam" id="PF07690">
    <property type="entry name" value="MFS_1"/>
    <property type="match status" value="1"/>
</dbReference>
<proteinExistence type="predicted"/>
<dbReference type="PANTHER" id="PTHR23508">
    <property type="entry name" value="CARBOXYLIC ACID TRANSPORTER PROTEIN HOMOLOG"/>
    <property type="match status" value="1"/>
</dbReference>
<keyword evidence="3 5" id="KW-1133">Transmembrane helix</keyword>
<evidence type="ECO:0000256" key="4">
    <source>
        <dbReference type="ARBA" id="ARBA00023136"/>
    </source>
</evidence>
<dbReference type="PANTHER" id="PTHR23508:SF10">
    <property type="entry name" value="CARBOXYLIC ACID TRANSPORTER PROTEIN HOMOLOG"/>
    <property type="match status" value="1"/>
</dbReference>
<dbReference type="InterPro" id="IPR011701">
    <property type="entry name" value="MFS"/>
</dbReference>
<feature type="transmembrane region" description="Helical" evidence="5">
    <location>
        <begin position="173"/>
        <end position="191"/>
    </location>
</feature>
<feature type="transmembrane region" description="Helical" evidence="5">
    <location>
        <begin position="368"/>
        <end position="387"/>
    </location>
</feature>
<dbReference type="PROSITE" id="PS00217">
    <property type="entry name" value="SUGAR_TRANSPORT_2"/>
    <property type="match status" value="1"/>
</dbReference>
<feature type="transmembrane region" description="Helical" evidence="5">
    <location>
        <begin position="116"/>
        <end position="136"/>
    </location>
</feature>
<dbReference type="GO" id="GO:0046943">
    <property type="term" value="F:carboxylic acid transmembrane transporter activity"/>
    <property type="evidence" value="ECO:0007669"/>
    <property type="project" value="TreeGrafter"/>
</dbReference>
<dbReference type="RefSeq" id="WP_183925662.1">
    <property type="nucleotide sequence ID" value="NZ_JACIGM010000005.1"/>
</dbReference>
<dbReference type="CDD" id="cd17365">
    <property type="entry name" value="MFS_PcaK_like"/>
    <property type="match status" value="1"/>
</dbReference>
<dbReference type="EMBL" id="JACIGM010000005">
    <property type="protein sequence ID" value="MBB4274897.1"/>
    <property type="molecule type" value="Genomic_DNA"/>
</dbReference>
<feature type="transmembrane region" description="Helical" evidence="5">
    <location>
        <begin position="399"/>
        <end position="420"/>
    </location>
</feature>
<feature type="transmembrane region" description="Helical" evidence="5">
    <location>
        <begin position="310"/>
        <end position="327"/>
    </location>
</feature>
<dbReference type="SUPFAM" id="SSF103473">
    <property type="entry name" value="MFS general substrate transporter"/>
    <property type="match status" value="1"/>
</dbReference>
<dbReference type="PROSITE" id="PS00216">
    <property type="entry name" value="SUGAR_TRANSPORT_1"/>
    <property type="match status" value="1"/>
</dbReference>
<feature type="transmembrane region" description="Helical" evidence="5">
    <location>
        <begin position="148"/>
        <end position="167"/>
    </location>
</feature>
<keyword evidence="2 5" id="KW-0812">Transmembrane</keyword>
<dbReference type="GO" id="GO:0005886">
    <property type="term" value="C:plasma membrane"/>
    <property type="evidence" value="ECO:0007669"/>
    <property type="project" value="TreeGrafter"/>
</dbReference>
<feature type="transmembrane region" description="Helical" evidence="5">
    <location>
        <begin position="333"/>
        <end position="356"/>
    </location>
</feature>
<feature type="transmembrane region" description="Helical" evidence="5">
    <location>
        <begin position="20"/>
        <end position="44"/>
    </location>
</feature>
<evidence type="ECO:0000256" key="5">
    <source>
        <dbReference type="SAM" id="Phobius"/>
    </source>
</evidence>
<gene>
    <name evidence="7" type="ORF">GGE12_002678</name>
</gene>
<dbReference type="InterPro" id="IPR020846">
    <property type="entry name" value="MFS_dom"/>
</dbReference>
<dbReference type="PROSITE" id="PS50850">
    <property type="entry name" value="MFS"/>
    <property type="match status" value="1"/>
</dbReference>
<protein>
    <submittedName>
        <fullName evidence="7">AAHS family benzoate transporter-like MFS transporter</fullName>
    </submittedName>
</protein>
<comment type="caution">
    <text evidence="7">The sequence shown here is derived from an EMBL/GenBank/DDBJ whole genome shotgun (WGS) entry which is preliminary data.</text>
</comment>
<dbReference type="Gene3D" id="1.20.1250.20">
    <property type="entry name" value="MFS general substrate transporter like domains"/>
    <property type="match status" value="1"/>
</dbReference>
<dbReference type="InterPro" id="IPR036259">
    <property type="entry name" value="MFS_trans_sf"/>
</dbReference>
<feature type="domain" description="Major facilitator superfamily (MFS) profile" evidence="6">
    <location>
        <begin position="19"/>
        <end position="423"/>
    </location>
</feature>
<feature type="transmembrane region" description="Helical" evidence="5">
    <location>
        <begin position="87"/>
        <end position="104"/>
    </location>
</feature>
<reference evidence="7 8" key="1">
    <citation type="submission" date="2020-08" db="EMBL/GenBank/DDBJ databases">
        <title>Genomic Encyclopedia of Type Strains, Phase IV (KMG-V): Genome sequencing to study the core and pangenomes of soil and plant-associated prokaryotes.</title>
        <authorList>
            <person name="Whitman W."/>
        </authorList>
    </citation>
    <scope>NUCLEOTIDE SEQUENCE [LARGE SCALE GENOMIC DNA]</scope>
    <source>
        <strain evidence="7 8">SEMIA 402</strain>
    </source>
</reference>
<dbReference type="Proteomes" id="UP000533641">
    <property type="component" value="Unassembled WGS sequence"/>
</dbReference>
<keyword evidence="4 5" id="KW-0472">Membrane</keyword>